<reference evidence="2" key="1">
    <citation type="journal article" date="2022" name="Mol. Ecol. Resour.">
        <title>The genomes of chicory, endive, great burdock and yacon provide insights into Asteraceae palaeo-polyploidization history and plant inulin production.</title>
        <authorList>
            <person name="Fan W."/>
            <person name="Wang S."/>
            <person name="Wang H."/>
            <person name="Wang A."/>
            <person name="Jiang F."/>
            <person name="Liu H."/>
            <person name="Zhao H."/>
            <person name="Xu D."/>
            <person name="Zhang Y."/>
        </authorList>
    </citation>
    <scope>NUCLEOTIDE SEQUENCE [LARGE SCALE GENOMIC DNA]</scope>
    <source>
        <strain evidence="2">cv. Punajuju</strain>
    </source>
</reference>
<evidence type="ECO:0000313" key="1">
    <source>
        <dbReference type="EMBL" id="KAI3710944.1"/>
    </source>
</evidence>
<sequence length="90" mass="10220">MRILYMCQEEEKELSRQEAPGACPKCGGKVEAVDCANKWRFCFVPVCNVTKRRYICTLCSKRLLILHSEVLGGLVADWFSDLMFLVDSGL</sequence>
<reference evidence="1 2" key="2">
    <citation type="journal article" date="2022" name="Mol. Ecol. Resour.">
        <title>The genomes of chicory, endive, great burdock and yacon provide insights into Asteraceae paleo-polyploidization history and plant inulin production.</title>
        <authorList>
            <person name="Fan W."/>
            <person name="Wang S."/>
            <person name="Wang H."/>
            <person name="Wang A."/>
            <person name="Jiang F."/>
            <person name="Liu H."/>
            <person name="Zhao H."/>
            <person name="Xu D."/>
            <person name="Zhang Y."/>
        </authorList>
    </citation>
    <scope>NUCLEOTIDE SEQUENCE [LARGE SCALE GENOMIC DNA]</scope>
    <source>
        <strain evidence="2">cv. Punajuju</strain>
        <tissue evidence="1">Leaves</tissue>
    </source>
</reference>
<gene>
    <name evidence="1" type="ORF">L2E82_40742</name>
</gene>
<name>A0ACB9ALM2_CICIN</name>
<accession>A0ACB9ALM2</accession>
<proteinExistence type="predicted"/>
<organism evidence="1 2">
    <name type="scientific">Cichorium intybus</name>
    <name type="common">Chicory</name>
    <dbReference type="NCBI Taxonomy" id="13427"/>
    <lineage>
        <taxon>Eukaryota</taxon>
        <taxon>Viridiplantae</taxon>
        <taxon>Streptophyta</taxon>
        <taxon>Embryophyta</taxon>
        <taxon>Tracheophyta</taxon>
        <taxon>Spermatophyta</taxon>
        <taxon>Magnoliopsida</taxon>
        <taxon>eudicotyledons</taxon>
        <taxon>Gunneridae</taxon>
        <taxon>Pentapetalae</taxon>
        <taxon>asterids</taxon>
        <taxon>campanulids</taxon>
        <taxon>Asterales</taxon>
        <taxon>Asteraceae</taxon>
        <taxon>Cichorioideae</taxon>
        <taxon>Cichorieae</taxon>
        <taxon>Cichoriinae</taxon>
        <taxon>Cichorium</taxon>
    </lineage>
</organism>
<evidence type="ECO:0000313" key="2">
    <source>
        <dbReference type="Proteomes" id="UP001055811"/>
    </source>
</evidence>
<dbReference type="Proteomes" id="UP001055811">
    <property type="component" value="Linkage Group LG07"/>
</dbReference>
<comment type="caution">
    <text evidence="1">The sequence shown here is derived from an EMBL/GenBank/DDBJ whole genome shotgun (WGS) entry which is preliminary data.</text>
</comment>
<dbReference type="EMBL" id="CM042015">
    <property type="protein sequence ID" value="KAI3710944.1"/>
    <property type="molecule type" value="Genomic_DNA"/>
</dbReference>
<keyword evidence="2" id="KW-1185">Reference proteome</keyword>
<protein>
    <submittedName>
        <fullName evidence="1">Uncharacterized protein</fullName>
    </submittedName>
</protein>